<accession>A0A516RBK9</accession>
<dbReference type="InterPro" id="IPR049082">
    <property type="entry name" value="T7SS_signal"/>
</dbReference>
<feature type="transmembrane region" description="Helical" evidence="2">
    <location>
        <begin position="239"/>
        <end position="260"/>
    </location>
</feature>
<reference evidence="4 5" key="1">
    <citation type="journal article" date="2019" name="J. Ind. Microbiol. Biotechnol.">
        <title>The complete genomic sequence of Streptomyces spectabilis NRRL-2792 and identification of secondary metabolite biosynthetic gene clusters.</title>
        <authorList>
            <person name="Sinha A."/>
            <person name="Phillips-Salemka S."/>
            <person name="Niraula T.A."/>
            <person name="Short K.A."/>
            <person name="Niraula N.P."/>
        </authorList>
    </citation>
    <scope>NUCLEOTIDE SEQUENCE [LARGE SCALE GENOMIC DNA]</scope>
    <source>
        <strain evidence="4 5">NRRL 2792</strain>
    </source>
</reference>
<evidence type="ECO:0000259" key="3">
    <source>
        <dbReference type="Pfam" id="PF21725"/>
    </source>
</evidence>
<dbReference type="AlphaFoldDB" id="A0A516RBK9"/>
<evidence type="ECO:0000313" key="4">
    <source>
        <dbReference type="EMBL" id="QDQ13042.1"/>
    </source>
</evidence>
<feature type="domain" description="Putative T7SS secretion signal" evidence="3">
    <location>
        <begin position="16"/>
        <end position="191"/>
    </location>
</feature>
<sequence length="403" mass="43292">MTRPTDWEPLHDGDPVPGDPYEVARLGKELRTMADEIDKQARNIKALSSVESWDSDAGRAFHEIADGTSGRLKRSFERYDEAAKAMGTKVVEGDTESKEYASELYRAQKVADKALEKYREARSNQQTAVGDLDKYKGTVPSKDDVGDRTRLEKKRDEAMNVIRDCHGEIARAKSIRDDAASAAAKHIKNIIHHDGVRDPGGFMNWLADWADRFSNLSAIFAILAVICTFVPPLQVLAPVFAALSVVCSAAALAGHAYDMFKRGGKLNLLKLGLDVLGVMPGLGALKGFSALKGLKGLAKLRGVRFSGLGALKGVGFKFNNGIAVNLTNKLLTKAKLPVIAGEKITAGIKAGGFGSALYKIFTGKDGARTGDPGDPVKPTNVPRPSPRPAPTPSPTPFRTALAQ</sequence>
<keyword evidence="2" id="KW-0812">Transmembrane</keyword>
<dbReference type="RefSeq" id="WP_144320353.1">
    <property type="nucleotide sequence ID" value="NZ_CP040916.1"/>
</dbReference>
<feature type="region of interest" description="Disordered" evidence="1">
    <location>
        <begin position="365"/>
        <end position="403"/>
    </location>
</feature>
<dbReference type="EMBL" id="CP040916">
    <property type="protein sequence ID" value="QDQ13042.1"/>
    <property type="molecule type" value="Genomic_DNA"/>
</dbReference>
<evidence type="ECO:0000313" key="5">
    <source>
        <dbReference type="Proteomes" id="UP000316806"/>
    </source>
</evidence>
<organism evidence="4 5">
    <name type="scientific">Streptomyces spectabilis</name>
    <dbReference type="NCBI Taxonomy" id="68270"/>
    <lineage>
        <taxon>Bacteria</taxon>
        <taxon>Bacillati</taxon>
        <taxon>Actinomycetota</taxon>
        <taxon>Actinomycetes</taxon>
        <taxon>Kitasatosporales</taxon>
        <taxon>Streptomycetaceae</taxon>
        <taxon>Streptomyces</taxon>
    </lineage>
</organism>
<feature type="compositionally biased region" description="Pro residues" evidence="1">
    <location>
        <begin position="381"/>
        <end position="395"/>
    </location>
</feature>
<gene>
    <name evidence="4" type="ORF">FH965_22810</name>
</gene>
<proteinExistence type="predicted"/>
<name>A0A516RBK9_STRST</name>
<evidence type="ECO:0000256" key="2">
    <source>
        <dbReference type="SAM" id="Phobius"/>
    </source>
</evidence>
<dbReference type="Pfam" id="PF21725">
    <property type="entry name" value="T7SS_signal"/>
    <property type="match status" value="1"/>
</dbReference>
<keyword evidence="2" id="KW-0472">Membrane</keyword>
<feature type="transmembrane region" description="Helical" evidence="2">
    <location>
        <begin position="213"/>
        <end position="233"/>
    </location>
</feature>
<keyword evidence="2" id="KW-1133">Transmembrane helix</keyword>
<protein>
    <recommendedName>
        <fullName evidence="3">Putative T7SS secretion signal domain-containing protein</fullName>
    </recommendedName>
</protein>
<dbReference type="Proteomes" id="UP000316806">
    <property type="component" value="Chromosome"/>
</dbReference>
<evidence type="ECO:0000256" key="1">
    <source>
        <dbReference type="SAM" id="MobiDB-lite"/>
    </source>
</evidence>